<feature type="domain" description="Stealth protein CR2 conserved region 2" evidence="4">
    <location>
        <begin position="43"/>
        <end position="142"/>
    </location>
</feature>
<keyword evidence="7" id="KW-1185">Reference proteome</keyword>
<evidence type="ECO:0000259" key="5">
    <source>
        <dbReference type="Pfam" id="PF17101"/>
    </source>
</evidence>
<dbReference type="Pfam" id="PF17101">
    <property type="entry name" value="Stealth_CR1"/>
    <property type="match status" value="1"/>
</dbReference>
<evidence type="ECO:0000313" key="7">
    <source>
        <dbReference type="Proteomes" id="UP000636755"/>
    </source>
</evidence>
<evidence type="ECO:0000256" key="2">
    <source>
        <dbReference type="ARBA" id="ARBA00022679"/>
    </source>
</evidence>
<accession>A0ABR7HN27</accession>
<comment type="similarity">
    <text evidence="1">Belongs to the stealth family.</text>
</comment>
<dbReference type="Proteomes" id="UP000636755">
    <property type="component" value="Unassembled WGS sequence"/>
</dbReference>
<evidence type="ECO:0000259" key="4">
    <source>
        <dbReference type="Pfam" id="PF11380"/>
    </source>
</evidence>
<feature type="domain" description="Stealth protein CR1 conserved region 1" evidence="5">
    <location>
        <begin position="8"/>
        <end position="33"/>
    </location>
</feature>
<dbReference type="RefSeq" id="WP_186936021.1">
    <property type="nucleotide sequence ID" value="NZ_JACOPS010000005.1"/>
</dbReference>
<keyword evidence="2" id="KW-0808">Transferase</keyword>
<comment type="caution">
    <text evidence="6">The sequence shown here is derived from an EMBL/GenBank/DDBJ whole genome shotgun (WGS) entry which is preliminary data.</text>
</comment>
<dbReference type="Pfam" id="PF11380">
    <property type="entry name" value="Stealth_CR2"/>
    <property type="match status" value="1"/>
</dbReference>
<dbReference type="InterPro" id="IPR047141">
    <property type="entry name" value="Stealth"/>
</dbReference>
<evidence type="ECO:0000256" key="3">
    <source>
        <dbReference type="ARBA" id="ARBA00023169"/>
    </source>
</evidence>
<reference evidence="6 7" key="1">
    <citation type="submission" date="2020-08" db="EMBL/GenBank/DDBJ databases">
        <title>Genome public.</title>
        <authorList>
            <person name="Liu C."/>
            <person name="Sun Q."/>
        </authorList>
    </citation>
    <scope>NUCLEOTIDE SEQUENCE [LARGE SCALE GENOMIC DNA]</scope>
    <source>
        <strain evidence="6 7">NSJ-71</strain>
    </source>
</reference>
<dbReference type="PANTHER" id="PTHR24045:SF0">
    <property type="entry name" value="N-ACETYLGLUCOSAMINE-1-PHOSPHOTRANSFERASE SUBUNITS ALPHA_BETA"/>
    <property type="match status" value="1"/>
</dbReference>
<dbReference type="PANTHER" id="PTHR24045">
    <property type="match status" value="1"/>
</dbReference>
<organism evidence="6 7">
    <name type="scientific">Ruminococcus intestinalis</name>
    <dbReference type="NCBI Taxonomy" id="2763066"/>
    <lineage>
        <taxon>Bacteria</taxon>
        <taxon>Bacillati</taxon>
        <taxon>Bacillota</taxon>
        <taxon>Clostridia</taxon>
        <taxon>Eubacteriales</taxon>
        <taxon>Oscillospiraceae</taxon>
        <taxon>Ruminococcus</taxon>
    </lineage>
</organism>
<evidence type="ECO:0000256" key="1">
    <source>
        <dbReference type="ARBA" id="ARBA00007583"/>
    </source>
</evidence>
<dbReference type="EMBL" id="JACOPS010000005">
    <property type="protein sequence ID" value="MBC5728887.1"/>
    <property type="molecule type" value="Genomic_DNA"/>
</dbReference>
<evidence type="ECO:0000313" key="6">
    <source>
        <dbReference type="EMBL" id="MBC5728887.1"/>
    </source>
</evidence>
<dbReference type="InterPro" id="IPR021520">
    <property type="entry name" value="Stealth_CR2"/>
</dbReference>
<protein>
    <submittedName>
        <fullName evidence="6">Stealth CR1 domain-containing protein</fullName>
    </submittedName>
</protein>
<sequence length="336" mass="39947">MEEKNTNPIDFVIIWVDGNDKQWQAEKAKYDGKTVTNANSEVRFRDWDNLQYWFRGVEKFAPWVNKIHFVTWGHLPKWLDTTNPKLNIVNHKDYIPSKYLPTFNSHTIELNLHRIKGLSEQFVYFNDDMFITAPTKPEDFFKGGMPCDTFALDCICFNKDSAGFFNGADVSIINDHFDKEKVFKRDWKKWYSGKNGMKNQLKTTLLLPWHWFPGFYYQHTPSSFMKATFEEIWEKEYDALDSTCMDKFRKTGNVNQWLMKFWQLAAGNYTVRRDRFAYCYHVKEYNYPDLCRDIPSQKHNMICINDTAETTDFEVKKQGVIDAFEKLLPEKSTFEL</sequence>
<dbReference type="InterPro" id="IPR031358">
    <property type="entry name" value="Stealth_CR1"/>
</dbReference>
<keyword evidence="3" id="KW-0270">Exopolysaccharide synthesis</keyword>
<name>A0ABR7HN27_9FIRM</name>
<gene>
    <name evidence="6" type="ORF">H8R91_10240</name>
</gene>
<proteinExistence type="inferred from homology"/>